<dbReference type="PANTHER" id="PTHR30183:SF7">
    <property type="entry name" value="FERRIC TRANSPORT SYSTEM PERMEASE PROTEIN FBPB 1-RELATED"/>
    <property type="match status" value="1"/>
</dbReference>
<evidence type="ECO:0000313" key="9">
    <source>
        <dbReference type="EMBL" id="RTQ35071.1"/>
    </source>
</evidence>
<dbReference type="GO" id="GO:0005886">
    <property type="term" value="C:plasma membrane"/>
    <property type="evidence" value="ECO:0007669"/>
    <property type="project" value="UniProtKB-SubCell"/>
</dbReference>
<name>A0A431TMZ9_9BURK</name>
<dbReference type="EMBL" id="RXOE01000002">
    <property type="protein sequence ID" value="RTQ35071.1"/>
    <property type="molecule type" value="Genomic_DNA"/>
</dbReference>
<evidence type="ECO:0000256" key="6">
    <source>
        <dbReference type="ARBA" id="ARBA00023136"/>
    </source>
</evidence>
<evidence type="ECO:0000313" key="10">
    <source>
        <dbReference type="Proteomes" id="UP000267418"/>
    </source>
</evidence>
<feature type="transmembrane region" description="Helical" evidence="7">
    <location>
        <begin position="76"/>
        <end position="97"/>
    </location>
</feature>
<evidence type="ECO:0000256" key="4">
    <source>
        <dbReference type="ARBA" id="ARBA00022692"/>
    </source>
</evidence>
<dbReference type="GO" id="GO:0055085">
    <property type="term" value="P:transmembrane transport"/>
    <property type="evidence" value="ECO:0007669"/>
    <property type="project" value="InterPro"/>
</dbReference>
<protein>
    <submittedName>
        <fullName evidence="9">ABC transporter permease subunit</fullName>
    </submittedName>
</protein>
<proteinExistence type="inferred from homology"/>
<dbReference type="Proteomes" id="UP000267418">
    <property type="component" value="Unassembled WGS sequence"/>
</dbReference>
<dbReference type="InterPro" id="IPR035906">
    <property type="entry name" value="MetI-like_sf"/>
</dbReference>
<feature type="domain" description="ABC transmembrane type-1" evidence="8">
    <location>
        <begin position="72"/>
        <end position="275"/>
    </location>
</feature>
<dbReference type="InterPro" id="IPR000515">
    <property type="entry name" value="MetI-like"/>
</dbReference>
<dbReference type="CDD" id="cd06261">
    <property type="entry name" value="TM_PBP2"/>
    <property type="match status" value="1"/>
</dbReference>
<comment type="subcellular location">
    <subcellularLocation>
        <location evidence="1 7">Cell membrane</location>
        <topology evidence="1 7">Multi-pass membrane protein</topology>
    </subcellularLocation>
</comment>
<keyword evidence="3" id="KW-1003">Cell membrane</keyword>
<keyword evidence="4 7" id="KW-0812">Transmembrane</keyword>
<keyword evidence="6 7" id="KW-0472">Membrane</keyword>
<organism evidence="9 10">
    <name type="scientific">Variovorax gossypii</name>
    <dbReference type="NCBI Taxonomy" id="1679495"/>
    <lineage>
        <taxon>Bacteria</taxon>
        <taxon>Pseudomonadati</taxon>
        <taxon>Pseudomonadota</taxon>
        <taxon>Betaproteobacteria</taxon>
        <taxon>Burkholderiales</taxon>
        <taxon>Comamonadaceae</taxon>
        <taxon>Variovorax</taxon>
    </lineage>
</organism>
<feature type="transmembrane region" description="Helical" evidence="7">
    <location>
        <begin position="25"/>
        <end position="49"/>
    </location>
</feature>
<dbReference type="OrthoDB" id="7056428at2"/>
<evidence type="ECO:0000259" key="8">
    <source>
        <dbReference type="PROSITE" id="PS50928"/>
    </source>
</evidence>
<evidence type="ECO:0000256" key="1">
    <source>
        <dbReference type="ARBA" id="ARBA00004651"/>
    </source>
</evidence>
<keyword evidence="5 7" id="KW-1133">Transmembrane helix</keyword>
<dbReference type="AlphaFoldDB" id="A0A431TMZ9"/>
<feature type="transmembrane region" description="Helical" evidence="7">
    <location>
        <begin position="254"/>
        <end position="275"/>
    </location>
</feature>
<evidence type="ECO:0000256" key="5">
    <source>
        <dbReference type="ARBA" id="ARBA00022989"/>
    </source>
</evidence>
<evidence type="ECO:0000256" key="2">
    <source>
        <dbReference type="ARBA" id="ARBA00022448"/>
    </source>
</evidence>
<accession>A0A431TMZ9</accession>
<keyword evidence="2 7" id="KW-0813">Transport</keyword>
<dbReference type="SUPFAM" id="SSF161098">
    <property type="entry name" value="MetI-like"/>
    <property type="match status" value="1"/>
</dbReference>
<keyword evidence="10" id="KW-1185">Reference proteome</keyword>
<dbReference type="Pfam" id="PF00528">
    <property type="entry name" value="BPD_transp_1"/>
    <property type="match status" value="1"/>
</dbReference>
<evidence type="ECO:0000256" key="7">
    <source>
        <dbReference type="RuleBase" id="RU363032"/>
    </source>
</evidence>
<gene>
    <name evidence="9" type="ORF">EJP69_11835</name>
</gene>
<feature type="transmembrane region" description="Helical" evidence="7">
    <location>
        <begin position="150"/>
        <end position="167"/>
    </location>
</feature>
<dbReference type="PROSITE" id="PS50928">
    <property type="entry name" value="ABC_TM1"/>
    <property type="match status" value="1"/>
</dbReference>
<dbReference type="RefSeq" id="WP_126470238.1">
    <property type="nucleotide sequence ID" value="NZ_RXOE01000002.1"/>
</dbReference>
<sequence>MTQAISTNASSASDVPNAWNPRWRLLACVAPAAVFFAAFWLLPVVRLLALPADKGWSTYFAVLTDSRYLTSMANTVALSVAVTLATLVLGAAVGIYLARHSFIGKRMLLSLLTLPLSFPGVIIGFFVILLGGRQGVVASIGDSLFSERITFAYGLLGLFLAYLYFSLPRAIATYAAAAESMNTQLEEAARSLGASRLRVARDVWLPELAPTTLACGAILFATSMGAFGTAFTLASKFEVIPITIYNEFTNYANFALAASLSISLGVVTWLVLFVARRFGASPVAR</sequence>
<evidence type="ECO:0000256" key="3">
    <source>
        <dbReference type="ARBA" id="ARBA00022475"/>
    </source>
</evidence>
<comment type="similarity">
    <text evidence="7">Belongs to the binding-protein-dependent transport system permease family.</text>
</comment>
<feature type="transmembrane region" description="Helical" evidence="7">
    <location>
        <begin position="109"/>
        <end position="130"/>
    </location>
</feature>
<dbReference type="PANTHER" id="PTHR30183">
    <property type="entry name" value="MOLYBDENUM TRANSPORT SYSTEM PERMEASE PROTEIN MODB"/>
    <property type="match status" value="1"/>
</dbReference>
<reference evidence="9 10" key="1">
    <citation type="submission" date="2018-12" db="EMBL/GenBank/DDBJ databases">
        <title>The genome of Variovorax gossypii DSM 100435.</title>
        <authorList>
            <person name="Gao J."/>
            <person name="Sun J."/>
        </authorList>
    </citation>
    <scope>NUCLEOTIDE SEQUENCE [LARGE SCALE GENOMIC DNA]</scope>
    <source>
        <strain evidence="9 10">DSM 100435</strain>
    </source>
</reference>
<dbReference type="Gene3D" id="1.10.3720.10">
    <property type="entry name" value="MetI-like"/>
    <property type="match status" value="1"/>
</dbReference>
<comment type="caution">
    <text evidence="9">The sequence shown here is derived from an EMBL/GenBank/DDBJ whole genome shotgun (WGS) entry which is preliminary data.</text>
</comment>
<feature type="transmembrane region" description="Helical" evidence="7">
    <location>
        <begin position="208"/>
        <end position="234"/>
    </location>
</feature>